<feature type="binding site" evidence="17">
    <location>
        <position position="124"/>
    </location>
    <ligand>
        <name>Mg(2+)</name>
        <dbReference type="ChEBI" id="CHEBI:18420"/>
    </ligand>
</feature>
<dbReference type="GO" id="GO:0006261">
    <property type="term" value="P:DNA-templated DNA replication"/>
    <property type="evidence" value="ECO:0007669"/>
    <property type="project" value="UniProtKB-UniRule"/>
</dbReference>
<dbReference type="RefSeq" id="WP_133872299.1">
    <property type="nucleotide sequence ID" value="NZ_BOMD01000096.1"/>
</dbReference>
<dbReference type="GO" id="GO:0009432">
    <property type="term" value="P:SOS response"/>
    <property type="evidence" value="ECO:0007669"/>
    <property type="project" value="TreeGrafter"/>
</dbReference>
<dbReference type="InterPro" id="IPR036775">
    <property type="entry name" value="DNA_pol_Y-fam_lit_finger_sf"/>
</dbReference>
<evidence type="ECO:0000313" key="21">
    <source>
        <dbReference type="Proteomes" id="UP000294901"/>
    </source>
</evidence>
<evidence type="ECO:0000256" key="11">
    <source>
        <dbReference type="ARBA" id="ARBA00022842"/>
    </source>
</evidence>
<evidence type="ECO:0000256" key="13">
    <source>
        <dbReference type="ARBA" id="ARBA00023125"/>
    </source>
</evidence>
<proteinExistence type="inferred from homology"/>
<dbReference type="GO" id="GO:0042276">
    <property type="term" value="P:error-prone translesion synthesis"/>
    <property type="evidence" value="ECO:0007669"/>
    <property type="project" value="TreeGrafter"/>
</dbReference>
<dbReference type="Gene3D" id="3.30.70.270">
    <property type="match status" value="1"/>
</dbReference>
<dbReference type="InterPro" id="IPR043502">
    <property type="entry name" value="DNA/RNA_pol_sf"/>
</dbReference>
<evidence type="ECO:0000313" key="20">
    <source>
        <dbReference type="EMBL" id="TDO37716.1"/>
    </source>
</evidence>
<sequence>MGRSQAVPRGRDPRFGPGADDAGCTILHVDMDAFFASVAVRARPELRGKPVIVGGVGPRGVVSSASYEARRFGVRSAMPTARARALCPRGIFLPVDGPAISAASEAVMAIFRDVTPLVEPLSSDEAFLDVAGAQRLLGPPTGIARLIRRRMQEEQRLTCSVGVAPTKFVAKLGSTRAKPDGLMVVPAGLVLEFLHPLPVEALWGVGERAAETLRRLGLTTVGEIAHAPAGMLRGALGEAAATHLHELSWGRDPRRVSPEREEKSIGAEMTFDVDVADPEVLRRSMLALADKVGSRLRASGFVGRTVAIKVRLADFRTVNRSRTMPTSTDVAREIFETSWSLFTALAASDHIRLVGVRVEGLTPAATTSRQLSLGEPERGWREAEAARDAVIARFGRTSVGPASLLGQSDLRRTENHPHSAVVPLSDPPTPS</sequence>
<feature type="site" description="Substrate discrimination" evidence="17">
    <location>
        <position position="35"/>
    </location>
</feature>
<dbReference type="PANTHER" id="PTHR11076">
    <property type="entry name" value="DNA REPAIR POLYMERASE UMUC / TRANSFERASE FAMILY MEMBER"/>
    <property type="match status" value="1"/>
</dbReference>
<dbReference type="GO" id="GO:0003887">
    <property type="term" value="F:DNA-directed DNA polymerase activity"/>
    <property type="evidence" value="ECO:0007669"/>
    <property type="project" value="UniProtKB-UniRule"/>
</dbReference>
<organism evidence="20 21">
    <name type="scientific">Paractinoplanes brasiliensis</name>
    <dbReference type="NCBI Taxonomy" id="52695"/>
    <lineage>
        <taxon>Bacteria</taxon>
        <taxon>Bacillati</taxon>
        <taxon>Actinomycetota</taxon>
        <taxon>Actinomycetes</taxon>
        <taxon>Micromonosporales</taxon>
        <taxon>Micromonosporaceae</taxon>
        <taxon>Paractinoplanes</taxon>
    </lineage>
</organism>
<dbReference type="OrthoDB" id="9808813at2"/>
<dbReference type="AlphaFoldDB" id="A0A4R6JRZ7"/>
<keyword evidence="10 17" id="KW-0227">DNA damage</keyword>
<keyword evidence="8 17" id="KW-0235">DNA replication</keyword>
<keyword evidence="21" id="KW-1185">Reference proteome</keyword>
<keyword evidence="5 17" id="KW-0963">Cytoplasm</keyword>
<comment type="caution">
    <text evidence="20">The sequence shown here is derived from an EMBL/GenBank/DDBJ whole genome shotgun (WGS) entry which is preliminary data.</text>
</comment>
<dbReference type="CDD" id="cd03586">
    <property type="entry name" value="PolY_Pol_IV_kappa"/>
    <property type="match status" value="1"/>
</dbReference>
<dbReference type="Pfam" id="PF11799">
    <property type="entry name" value="IMS_C"/>
    <property type="match status" value="1"/>
</dbReference>
<keyword evidence="7 17" id="KW-0548">Nucleotidyltransferase</keyword>
<evidence type="ECO:0000256" key="2">
    <source>
        <dbReference type="ARBA" id="ARBA00010945"/>
    </source>
</evidence>
<evidence type="ECO:0000256" key="15">
    <source>
        <dbReference type="ARBA" id="ARBA00025589"/>
    </source>
</evidence>
<dbReference type="EC" id="2.7.7.7" evidence="17"/>
<name>A0A4R6JRZ7_9ACTN</name>
<dbReference type="FunFam" id="3.30.1490.100:FF:000004">
    <property type="entry name" value="DNA polymerase IV"/>
    <property type="match status" value="1"/>
</dbReference>
<comment type="similarity">
    <text evidence="2 17">Belongs to the DNA polymerase type-Y family.</text>
</comment>
<evidence type="ECO:0000256" key="6">
    <source>
        <dbReference type="ARBA" id="ARBA00022679"/>
    </source>
</evidence>
<dbReference type="Gene3D" id="3.40.1170.60">
    <property type="match status" value="1"/>
</dbReference>
<dbReference type="GO" id="GO:0000287">
    <property type="term" value="F:magnesium ion binding"/>
    <property type="evidence" value="ECO:0007669"/>
    <property type="project" value="UniProtKB-UniRule"/>
</dbReference>
<dbReference type="NCBIfam" id="NF002677">
    <property type="entry name" value="PRK02406.1"/>
    <property type="match status" value="1"/>
</dbReference>
<dbReference type="InterPro" id="IPR050116">
    <property type="entry name" value="DNA_polymerase-Y"/>
</dbReference>
<evidence type="ECO:0000256" key="17">
    <source>
        <dbReference type="HAMAP-Rule" id="MF_01113"/>
    </source>
</evidence>
<comment type="catalytic activity">
    <reaction evidence="16 17">
        <text>DNA(n) + a 2'-deoxyribonucleoside 5'-triphosphate = DNA(n+1) + diphosphate</text>
        <dbReference type="Rhea" id="RHEA:22508"/>
        <dbReference type="Rhea" id="RHEA-COMP:17339"/>
        <dbReference type="Rhea" id="RHEA-COMP:17340"/>
        <dbReference type="ChEBI" id="CHEBI:33019"/>
        <dbReference type="ChEBI" id="CHEBI:61560"/>
        <dbReference type="ChEBI" id="CHEBI:173112"/>
        <dbReference type="EC" id="2.7.7.7"/>
    </reaction>
</comment>
<evidence type="ECO:0000256" key="12">
    <source>
        <dbReference type="ARBA" id="ARBA00022932"/>
    </source>
</evidence>
<gene>
    <name evidence="17" type="primary">dinB</name>
    <name evidence="20" type="ORF">C8E87_1349</name>
</gene>
<dbReference type="PROSITE" id="PS50173">
    <property type="entry name" value="UMUC"/>
    <property type="match status" value="1"/>
</dbReference>
<keyword evidence="12 17" id="KW-0239">DNA-directed DNA polymerase</keyword>
<accession>A0A4R6JRZ7</accession>
<dbReference type="FunFam" id="3.40.1170.60:FF:000001">
    <property type="entry name" value="DNA polymerase IV"/>
    <property type="match status" value="1"/>
</dbReference>
<evidence type="ECO:0000256" key="3">
    <source>
        <dbReference type="ARBA" id="ARBA00011245"/>
    </source>
</evidence>
<dbReference type="Pfam" id="PF00817">
    <property type="entry name" value="IMS"/>
    <property type="match status" value="1"/>
</dbReference>
<comment type="subunit">
    <text evidence="3 17">Monomer.</text>
</comment>
<dbReference type="GO" id="GO:0005829">
    <property type="term" value="C:cytosol"/>
    <property type="evidence" value="ECO:0007669"/>
    <property type="project" value="TreeGrafter"/>
</dbReference>
<dbReference type="InterPro" id="IPR022880">
    <property type="entry name" value="DNApol_IV"/>
</dbReference>
<evidence type="ECO:0000256" key="1">
    <source>
        <dbReference type="ARBA" id="ARBA00004496"/>
    </source>
</evidence>
<dbReference type="Gene3D" id="3.30.1490.100">
    <property type="entry name" value="DNA polymerase, Y-family, little finger domain"/>
    <property type="match status" value="1"/>
</dbReference>
<dbReference type="GO" id="GO:0003684">
    <property type="term" value="F:damaged DNA binding"/>
    <property type="evidence" value="ECO:0007669"/>
    <property type="project" value="InterPro"/>
</dbReference>
<feature type="active site" evidence="17">
    <location>
        <position position="125"/>
    </location>
</feature>
<keyword evidence="4 17" id="KW-0515">Mutator protein</keyword>
<reference evidence="20 21" key="1">
    <citation type="submission" date="2019-03" db="EMBL/GenBank/DDBJ databases">
        <title>Sequencing the genomes of 1000 actinobacteria strains.</title>
        <authorList>
            <person name="Klenk H.-P."/>
        </authorList>
    </citation>
    <scope>NUCLEOTIDE SEQUENCE [LARGE SCALE GENOMIC DNA]</scope>
    <source>
        <strain evidence="20 21">DSM 43805</strain>
    </source>
</reference>
<evidence type="ECO:0000256" key="18">
    <source>
        <dbReference type="SAM" id="MobiDB-lite"/>
    </source>
</evidence>
<dbReference type="InterPro" id="IPR043128">
    <property type="entry name" value="Rev_trsase/Diguanyl_cyclase"/>
</dbReference>
<dbReference type="SUPFAM" id="SSF100879">
    <property type="entry name" value="Lesion bypass DNA polymerase (Y-family), little finger domain"/>
    <property type="match status" value="1"/>
</dbReference>
<evidence type="ECO:0000256" key="9">
    <source>
        <dbReference type="ARBA" id="ARBA00022723"/>
    </source>
</evidence>
<dbReference type="SUPFAM" id="SSF56672">
    <property type="entry name" value="DNA/RNA polymerases"/>
    <property type="match status" value="1"/>
</dbReference>
<evidence type="ECO:0000256" key="4">
    <source>
        <dbReference type="ARBA" id="ARBA00022457"/>
    </source>
</evidence>
<feature type="region of interest" description="Disordered" evidence="18">
    <location>
        <begin position="403"/>
        <end position="431"/>
    </location>
</feature>
<comment type="subcellular location">
    <subcellularLocation>
        <location evidence="1 17">Cytoplasm</location>
    </subcellularLocation>
</comment>
<evidence type="ECO:0000259" key="19">
    <source>
        <dbReference type="PROSITE" id="PS50173"/>
    </source>
</evidence>
<keyword evidence="9 17" id="KW-0479">Metal-binding</keyword>
<protein>
    <recommendedName>
        <fullName evidence="17">DNA polymerase IV</fullName>
        <shortName evidence="17">Pol IV</shortName>
        <ecNumber evidence="17">2.7.7.7</ecNumber>
    </recommendedName>
</protein>
<dbReference type="HAMAP" id="MF_01113">
    <property type="entry name" value="DNApol_IV"/>
    <property type="match status" value="1"/>
</dbReference>
<keyword evidence="14 17" id="KW-0234">DNA repair</keyword>
<dbReference type="PANTHER" id="PTHR11076:SF33">
    <property type="entry name" value="DNA POLYMERASE KAPPA"/>
    <property type="match status" value="1"/>
</dbReference>
<evidence type="ECO:0000256" key="16">
    <source>
        <dbReference type="ARBA" id="ARBA00049244"/>
    </source>
</evidence>
<dbReference type="InterPro" id="IPR017961">
    <property type="entry name" value="DNA_pol_Y-fam_little_finger"/>
</dbReference>
<dbReference type="GO" id="GO:0006281">
    <property type="term" value="P:DNA repair"/>
    <property type="evidence" value="ECO:0007669"/>
    <property type="project" value="UniProtKB-UniRule"/>
</dbReference>
<feature type="domain" description="UmuC" evidence="19">
    <location>
        <begin position="26"/>
        <end position="206"/>
    </location>
</feature>
<dbReference type="Gene3D" id="1.10.150.20">
    <property type="entry name" value="5' to 3' exonuclease, C-terminal subdomain"/>
    <property type="match status" value="1"/>
</dbReference>
<evidence type="ECO:0000256" key="7">
    <source>
        <dbReference type="ARBA" id="ARBA00022695"/>
    </source>
</evidence>
<dbReference type="InterPro" id="IPR001126">
    <property type="entry name" value="UmuC"/>
</dbReference>
<keyword evidence="11 17" id="KW-0460">Magnesium</keyword>
<dbReference type="Proteomes" id="UP000294901">
    <property type="component" value="Unassembled WGS sequence"/>
</dbReference>
<evidence type="ECO:0000256" key="14">
    <source>
        <dbReference type="ARBA" id="ARBA00023204"/>
    </source>
</evidence>
<evidence type="ECO:0000256" key="5">
    <source>
        <dbReference type="ARBA" id="ARBA00022490"/>
    </source>
</evidence>
<comment type="cofactor">
    <cofactor evidence="17">
        <name>Mg(2+)</name>
        <dbReference type="ChEBI" id="CHEBI:18420"/>
    </cofactor>
    <text evidence="17">Binds 2 magnesium ions per subunit.</text>
</comment>
<dbReference type="NCBIfam" id="NF003015">
    <property type="entry name" value="PRK03858.1"/>
    <property type="match status" value="1"/>
</dbReference>
<keyword evidence="13 17" id="KW-0238">DNA-binding</keyword>
<dbReference type="EMBL" id="SNWR01000001">
    <property type="protein sequence ID" value="TDO37716.1"/>
    <property type="molecule type" value="Genomic_DNA"/>
</dbReference>
<evidence type="ECO:0000256" key="10">
    <source>
        <dbReference type="ARBA" id="ARBA00022763"/>
    </source>
</evidence>
<evidence type="ECO:0000256" key="8">
    <source>
        <dbReference type="ARBA" id="ARBA00022705"/>
    </source>
</evidence>
<keyword evidence="6 17" id="KW-0808">Transferase</keyword>
<comment type="function">
    <text evidence="15 17">Poorly processive, error-prone DNA polymerase involved in untargeted mutagenesis. Copies undamaged DNA at stalled replication forks, which arise in vivo from mismatched or misaligned primer ends. These misaligned primers can be extended by PolIV. Exhibits no 3'-5' exonuclease (proofreading) activity. May be involved in translesional synthesis, in conjunction with the beta clamp from PolIII.</text>
</comment>
<feature type="binding site" evidence="17">
    <location>
        <position position="30"/>
    </location>
    <ligand>
        <name>Mg(2+)</name>
        <dbReference type="ChEBI" id="CHEBI:18420"/>
    </ligand>
</feature>